<dbReference type="Gene3D" id="1.20.245.10">
    <property type="entry name" value="Lipoxygenase-1, Domain 5"/>
    <property type="match status" value="1"/>
</dbReference>
<dbReference type="GO" id="GO:0005506">
    <property type="term" value="F:iron ion binding"/>
    <property type="evidence" value="ECO:0007669"/>
    <property type="project" value="InterPro"/>
</dbReference>
<evidence type="ECO:0000256" key="11">
    <source>
        <dbReference type="PIRSR" id="PIRSR601885-3"/>
    </source>
</evidence>
<organism evidence="15 16">
    <name type="scientific">Aquila chrysaetos chrysaetos</name>
    <dbReference type="NCBI Taxonomy" id="223781"/>
    <lineage>
        <taxon>Eukaryota</taxon>
        <taxon>Metazoa</taxon>
        <taxon>Chordata</taxon>
        <taxon>Craniata</taxon>
        <taxon>Vertebrata</taxon>
        <taxon>Euteleostomi</taxon>
        <taxon>Archelosauria</taxon>
        <taxon>Archosauria</taxon>
        <taxon>Dinosauria</taxon>
        <taxon>Saurischia</taxon>
        <taxon>Theropoda</taxon>
        <taxon>Coelurosauria</taxon>
        <taxon>Aves</taxon>
        <taxon>Neognathae</taxon>
        <taxon>Neoaves</taxon>
        <taxon>Telluraves</taxon>
        <taxon>Accipitrimorphae</taxon>
        <taxon>Accipitriformes</taxon>
        <taxon>Accipitridae</taxon>
        <taxon>Accipitrinae</taxon>
        <taxon>Aquila</taxon>
    </lineage>
</organism>
<dbReference type="InterPro" id="IPR001024">
    <property type="entry name" value="PLAT/LH2_dom"/>
</dbReference>
<dbReference type="Proteomes" id="UP000472275">
    <property type="component" value="Unassembled WGS sequence"/>
</dbReference>
<proteinExistence type="inferred from homology"/>
<feature type="binding site" evidence="9">
    <location>
        <position position="497"/>
    </location>
    <ligand>
        <name>Fe cation</name>
        <dbReference type="ChEBI" id="CHEBI:24875"/>
        <note>catalytic</note>
    </ligand>
</feature>
<keyword evidence="8" id="KW-0443">Lipid metabolism</keyword>
<keyword evidence="6" id="KW-0223">Dioxygenase</keyword>
<reference evidence="15" key="1">
    <citation type="submission" date="2025-08" db="UniProtKB">
        <authorList>
            <consortium name="Ensembl"/>
        </authorList>
    </citation>
    <scope>IDENTIFICATION</scope>
</reference>
<sequence length="630" mass="71344">MAIYKVKVATGDILKAGTKNSISITLVGSRGESHQTTIKYWFLPGTDLTVRCEQDLGPIVLIRLHKWRLFLEDAWFCKDVRVTAPDGTLYRFPCYQWRSNLDPPLSFPGKKLADDELEILREHRRRELKERQEAYQWKTFAEGWPRCLNVDSVLELDSNVRFSCVRATNFNATPLVPEYVAAHWREDDFFGYQFLNGNNPIVIRQCAALPAKFPVTPQMVADFLGGGTDLDKEMREGRIFIVDYDVLDDIPAGTIHGRQQYIAAPLCLLHQGADGLLRPIAIQLSQTPGPTSPVFLPSDAEWDWLLAKTWVRNADFYSHQLLTHLLRTHLFGEVFAVATLRQLPSCHPIFKLLIPHFHFTLHINTLARSVLINPGGIIDKVSSGGTGGLLLLVRRGLEKVTYASLCLPDDIRQRGMTQIPNYRYRDDGMILWEAIRRWVTTGRGGPMGDAELQAWAMEIFVNGFLSRTSSGIPSSLRTVAELGKFLTMVVFTCSVQHAAVNNGQYDLGAFVPNAPSSMRHPPPTAKGKTFLQHFLDTLPEVDTTANILLPVDSSHLNWSKLMGPRPCVPSQRLLGQYPEERFTEAEPRRIIRTFRGELEEIRDLLEERNHVATLRYNYLNPLETENSISI</sequence>
<dbReference type="PROSITE" id="PS51393">
    <property type="entry name" value="LIPOXYGENASE_3"/>
    <property type="match status" value="1"/>
</dbReference>
<dbReference type="GO" id="GO:0005737">
    <property type="term" value="C:cytoplasm"/>
    <property type="evidence" value="ECO:0007669"/>
    <property type="project" value="UniProtKB-SubCell"/>
</dbReference>
<keyword evidence="7" id="KW-0560">Oxidoreductase</keyword>
<feature type="binding site" evidence="9">
    <location>
        <position position="324"/>
    </location>
    <ligand>
        <name>Fe cation</name>
        <dbReference type="ChEBI" id="CHEBI:24875"/>
        <note>catalytic</note>
    </ligand>
</feature>
<evidence type="ECO:0000259" key="14">
    <source>
        <dbReference type="PROSITE" id="PS51393"/>
    </source>
</evidence>
<evidence type="ECO:0000313" key="15">
    <source>
        <dbReference type="Ensembl" id="ENSACCP00020017843.1"/>
    </source>
</evidence>
<feature type="binding site" evidence="9">
    <location>
        <position position="329"/>
    </location>
    <ligand>
        <name>Fe cation</name>
        <dbReference type="ChEBI" id="CHEBI:24875"/>
        <note>catalytic</note>
    </ligand>
</feature>
<dbReference type="SUPFAM" id="SSF48484">
    <property type="entry name" value="Lipoxigenase"/>
    <property type="match status" value="1"/>
</dbReference>
<dbReference type="InterPro" id="IPR036392">
    <property type="entry name" value="PLAT/LH2_dom_sf"/>
</dbReference>
<dbReference type="SMART" id="SM00308">
    <property type="entry name" value="LH2"/>
    <property type="match status" value="1"/>
</dbReference>
<dbReference type="PRINTS" id="PR00087">
    <property type="entry name" value="LIPOXYGENASE"/>
</dbReference>
<feature type="domain" description="Lipoxygenase" evidence="14">
    <location>
        <begin position="60"/>
        <end position="630"/>
    </location>
</feature>
<protein>
    <recommendedName>
        <fullName evidence="17">Arachidonate lipoxygenase 3</fullName>
    </recommendedName>
</protein>
<dbReference type="PRINTS" id="PR00467">
    <property type="entry name" value="MAMLPOXGNASE"/>
</dbReference>
<evidence type="ECO:0000259" key="13">
    <source>
        <dbReference type="PROSITE" id="PS50095"/>
    </source>
</evidence>
<keyword evidence="9" id="KW-0408">Iron</keyword>
<feature type="binding site" evidence="10">
    <location>
        <position position="73"/>
    </location>
    <ligand>
        <name>Ca(2+)</name>
        <dbReference type="ChEBI" id="CHEBI:29108"/>
        <label>1</label>
    </ligand>
</feature>
<evidence type="ECO:0000256" key="7">
    <source>
        <dbReference type="ARBA" id="ARBA00023002"/>
    </source>
</evidence>
<dbReference type="InterPro" id="IPR001885">
    <property type="entry name" value="LipOase_mml"/>
</dbReference>
<dbReference type="GeneTree" id="ENSGT00940000156796"/>
<dbReference type="PROSITE" id="PS50095">
    <property type="entry name" value="PLAT"/>
    <property type="match status" value="1"/>
</dbReference>
<keyword evidence="10" id="KW-0106">Calcium</keyword>
<comment type="similarity">
    <text evidence="3">Belongs to the lipoxygenase family.</text>
</comment>
<comment type="subcellular location">
    <subcellularLocation>
        <location evidence="1">Cytoplasm</location>
    </subcellularLocation>
</comment>
<evidence type="ECO:0000256" key="6">
    <source>
        <dbReference type="ARBA" id="ARBA00022964"/>
    </source>
</evidence>
<dbReference type="Pfam" id="PF00305">
    <property type="entry name" value="Lipoxygenase"/>
    <property type="match status" value="1"/>
</dbReference>
<accession>A0A663F0L6</accession>
<gene>
    <name evidence="15" type="primary">LOC115337613</name>
</gene>
<dbReference type="Gene3D" id="2.60.60.20">
    <property type="entry name" value="PLAT/LH2 domain"/>
    <property type="match status" value="1"/>
</dbReference>
<dbReference type="Pfam" id="PF01477">
    <property type="entry name" value="PLAT"/>
    <property type="match status" value="1"/>
</dbReference>
<evidence type="ECO:0000256" key="3">
    <source>
        <dbReference type="ARBA" id="ARBA00009419"/>
    </source>
</evidence>
<evidence type="ECO:0000256" key="9">
    <source>
        <dbReference type="PIRSR" id="PIRSR601885-1"/>
    </source>
</evidence>
<keyword evidence="16" id="KW-1185">Reference proteome</keyword>
<dbReference type="Gene3D" id="3.10.450.60">
    <property type="match status" value="1"/>
</dbReference>
<evidence type="ECO:0008006" key="17">
    <source>
        <dbReference type="Google" id="ProtNLM"/>
    </source>
</evidence>
<dbReference type="SUPFAM" id="SSF49723">
    <property type="entry name" value="Lipase/lipooxygenase domain (PLAT/LH2 domain)"/>
    <property type="match status" value="1"/>
</dbReference>
<evidence type="ECO:0000313" key="16">
    <source>
        <dbReference type="Proteomes" id="UP000472275"/>
    </source>
</evidence>
<keyword evidence="4" id="KW-0963">Cytoplasm</keyword>
<dbReference type="Ensembl" id="ENSACCT00020018622.1">
    <property type="protein sequence ID" value="ENSACCP00020017843.1"/>
    <property type="gene ID" value="ENSACCG00020012249.1"/>
</dbReference>
<evidence type="ECO:0000256" key="4">
    <source>
        <dbReference type="ARBA" id="ARBA00022490"/>
    </source>
</evidence>
<dbReference type="InterPro" id="IPR000907">
    <property type="entry name" value="LipOase"/>
</dbReference>
<feature type="domain" description="PLAT" evidence="13">
    <location>
        <begin position="2"/>
        <end position="112"/>
    </location>
</feature>
<evidence type="ECO:0000256" key="1">
    <source>
        <dbReference type="ARBA" id="ARBA00004496"/>
    </source>
</evidence>
<evidence type="ECO:0000256" key="10">
    <source>
        <dbReference type="PIRSR" id="PIRSR601885-2"/>
    </source>
</evidence>
<dbReference type="PROSITE" id="PS00081">
    <property type="entry name" value="LIPOXYGENASE_2"/>
    <property type="match status" value="1"/>
</dbReference>
<evidence type="ECO:0000256" key="5">
    <source>
        <dbReference type="ARBA" id="ARBA00022723"/>
    </source>
</evidence>
<feature type="site" description="Essential for stabilizing binding to COTL1" evidence="11">
    <location>
        <position position="97"/>
    </location>
</feature>
<name>A0A663F0L6_AQUCH</name>
<comment type="pathway">
    <text evidence="2">Lipid metabolism.</text>
</comment>
<dbReference type="PANTHER" id="PTHR11771">
    <property type="entry name" value="LIPOXYGENASE"/>
    <property type="match status" value="1"/>
</dbReference>
<reference evidence="15" key="2">
    <citation type="submission" date="2025-09" db="UniProtKB">
        <authorList>
            <consortium name="Ensembl"/>
        </authorList>
    </citation>
    <scope>IDENTIFICATION</scope>
</reference>
<dbReference type="InterPro" id="IPR013819">
    <property type="entry name" value="LipOase_C"/>
</dbReference>
<dbReference type="InParanoid" id="A0A663F0L6"/>
<dbReference type="AlphaFoldDB" id="A0A663F0L6"/>
<feature type="binding site" evidence="10">
    <location>
        <position position="17"/>
    </location>
    <ligand>
        <name>Ca(2+)</name>
        <dbReference type="ChEBI" id="CHEBI:29108"/>
        <label>1</label>
    </ligand>
</feature>
<evidence type="ECO:0000256" key="8">
    <source>
        <dbReference type="ARBA" id="ARBA00023098"/>
    </source>
</evidence>
<dbReference type="InterPro" id="IPR036226">
    <property type="entry name" value="LipOase_C_sf"/>
</dbReference>
<dbReference type="GO" id="GO:0016702">
    <property type="term" value="F:oxidoreductase activity, acting on single donors with incorporation of molecular oxygen, incorporation of two atoms of oxygen"/>
    <property type="evidence" value="ECO:0007669"/>
    <property type="project" value="InterPro"/>
</dbReference>
<dbReference type="GO" id="GO:0034440">
    <property type="term" value="P:lipid oxidation"/>
    <property type="evidence" value="ECO:0007669"/>
    <property type="project" value="InterPro"/>
</dbReference>
<comment type="cofactor">
    <cofactor evidence="9">
        <name>Fe cation</name>
        <dbReference type="ChEBI" id="CHEBI:24875"/>
    </cofactor>
    <text evidence="9">Binds 1 Fe cation per subunit.</text>
</comment>
<evidence type="ECO:0000256" key="12">
    <source>
        <dbReference type="PROSITE-ProRule" id="PRU00152"/>
    </source>
</evidence>
<keyword evidence="5 9" id="KW-0479">Metal-binding</keyword>
<feature type="binding site" evidence="10">
    <location>
        <position position="74"/>
    </location>
    <ligand>
        <name>Ca(2+)</name>
        <dbReference type="ChEBI" id="CHEBI:29108"/>
        <label>1</label>
    </ligand>
</feature>
<evidence type="ECO:0000256" key="2">
    <source>
        <dbReference type="ARBA" id="ARBA00005189"/>
    </source>
</evidence>
<feature type="binding site" evidence="9">
    <location>
        <position position="630"/>
    </location>
    <ligand>
        <name>Fe cation</name>
        <dbReference type="ChEBI" id="CHEBI:24875"/>
        <note>catalytic</note>
    </ligand>
</feature>
<comment type="caution">
    <text evidence="12">Lacks conserved residue(s) required for the propagation of feature annotation.</text>
</comment>
<dbReference type="InterPro" id="IPR020834">
    <property type="entry name" value="LipOase_CS"/>
</dbReference>